<protein>
    <recommendedName>
        <fullName evidence="2">GYD domain-containing protein</fullName>
    </recommendedName>
</protein>
<proteinExistence type="predicted"/>
<dbReference type="Pfam" id="PF08734">
    <property type="entry name" value="GYD"/>
    <property type="match status" value="1"/>
</dbReference>
<organism evidence="1">
    <name type="scientific">marine metagenome</name>
    <dbReference type="NCBI Taxonomy" id="408172"/>
    <lineage>
        <taxon>unclassified sequences</taxon>
        <taxon>metagenomes</taxon>
        <taxon>ecological metagenomes</taxon>
    </lineage>
</organism>
<feature type="non-terminal residue" evidence="1">
    <location>
        <position position="1"/>
    </location>
</feature>
<dbReference type="AlphaFoldDB" id="A0A382K483"/>
<gene>
    <name evidence="1" type="ORF">METZ01_LOCUS270731</name>
</gene>
<evidence type="ECO:0008006" key="2">
    <source>
        <dbReference type="Google" id="ProtNLM"/>
    </source>
</evidence>
<sequence>SLVEAVGRKVHSVDYCFGEFDVVLILEAPDDIVMASLSMAVGAPGAVTNLRTTAWIPTADAFAAAQKAKEITYRAPGQ</sequence>
<dbReference type="EMBL" id="UINC01077604">
    <property type="protein sequence ID" value="SVC17877.1"/>
    <property type="molecule type" value="Genomic_DNA"/>
</dbReference>
<evidence type="ECO:0000313" key="1">
    <source>
        <dbReference type="EMBL" id="SVC17877.1"/>
    </source>
</evidence>
<reference evidence="1" key="1">
    <citation type="submission" date="2018-05" db="EMBL/GenBank/DDBJ databases">
        <authorList>
            <person name="Lanie J.A."/>
            <person name="Ng W.-L."/>
            <person name="Kazmierczak K.M."/>
            <person name="Andrzejewski T.M."/>
            <person name="Davidsen T.M."/>
            <person name="Wayne K.J."/>
            <person name="Tettelin H."/>
            <person name="Glass J.I."/>
            <person name="Rusch D."/>
            <person name="Podicherti R."/>
            <person name="Tsui H.-C.T."/>
            <person name="Winkler M.E."/>
        </authorList>
    </citation>
    <scope>NUCLEOTIDE SEQUENCE</scope>
</reference>
<name>A0A382K483_9ZZZZ</name>
<dbReference type="InterPro" id="IPR014845">
    <property type="entry name" value="GYD/TTHA1554"/>
</dbReference>
<accession>A0A382K483</accession>